<feature type="domain" description="Methyl-accepting transducer" evidence="8">
    <location>
        <begin position="144"/>
        <end position="415"/>
    </location>
</feature>
<evidence type="ECO:0000256" key="2">
    <source>
        <dbReference type="ARBA" id="ARBA00022475"/>
    </source>
</evidence>
<dbReference type="RefSeq" id="WP_380024970.1">
    <property type="nucleotide sequence ID" value="NZ_JBHSHC010000044.1"/>
</dbReference>
<dbReference type="SUPFAM" id="SSF58104">
    <property type="entry name" value="Methyl-accepting chemotaxis protein (MCP) signaling domain"/>
    <property type="match status" value="1"/>
</dbReference>
<keyword evidence="7" id="KW-1133">Transmembrane helix</keyword>
<sequence length="430" mass="46987">MHNQKTRYKFSLTKKIVLGIVTLALVTYLTTAFFLFVLKKWLALEMPEVVFVSGTLLLGVIWSGILGYFAARIITKPLISLVEVATLAASGDLRRQAEVFDSDDEIRQLGLTFNRMLQNLRTMVSNISGNFQQTHSSVNEMTTASETSAHSLEVIADTMQGIAQGAEVQSELTGETAEAVQRTKEIGQQVNTQVSQAGTLCRELVQTLEEGVLVVREQVKGMQTMAFLNQETTEVVNHLEQNAKQIGNIIKVVGDISDQTNLLALNASIEAARAGEQGRGFAVVADEVRQLADQSRQAVEQISGLIRDMQNKVEDVVNRITFQSETAVHEAAKGEATEKALAAMSESVDRVVKSVETIGEFTGVQMQTMQDMMMKAQTVAAIAKETSLGAQQVLSSVQEQTAFLQETAASANMMRQSADNLEKLISSFET</sequence>
<dbReference type="InterPro" id="IPR004090">
    <property type="entry name" value="Chemotax_Me-accpt_rcpt"/>
</dbReference>
<dbReference type="PRINTS" id="PR00260">
    <property type="entry name" value="CHEMTRNSDUCR"/>
</dbReference>
<dbReference type="InterPro" id="IPR003660">
    <property type="entry name" value="HAMP_dom"/>
</dbReference>
<feature type="domain" description="HAMP" evidence="9">
    <location>
        <begin position="72"/>
        <end position="125"/>
    </location>
</feature>
<evidence type="ECO:0000313" key="11">
    <source>
        <dbReference type="Proteomes" id="UP001596002"/>
    </source>
</evidence>
<dbReference type="PANTHER" id="PTHR32089:SF112">
    <property type="entry name" value="LYSOZYME-LIKE PROTEIN-RELATED"/>
    <property type="match status" value="1"/>
</dbReference>
<dbReference type="Proteomes" id="UP001596002">
    <property type="component" value="Unassembled WGS sequence"/>
</dbReference>
<feature type="transmembrane region" description="Helical" evidence="7">
    <location>
        <begin position="16"/>
        <end position="38"/>
    </location>
</feature>
<dbReference type="PROSITE" id="PS50885">
    <property type="entry name" value="HAMP"/>
    <property type="match status" value="1"/>
</dbReference>
<dbReference type="Pfam" id="PF00015">
    <property type="entry name" value="MCPsignal"/>
    <property type="match status" value="1"/>
</dbReference>
<evidence type="ECO:0000259" key="9">
    <source>
        <dbReference type="PROSITE" id="PS50885"/>
    </source>
</evidence>
<evidence type="ECO:0000313" key="10">
    <source>
        <dbReference type="EMBL" id="MFC4767086.1"/>
    </source>
</evidence>
<keyword evidence="2" id="KW-1003">Cell membrane</keyword>
<dbReference type="Pfam" id="PF00672">
    <property type="entry name" value="HAMP"/>
    <property type="match status" value="1"/>
</dbReference>
<organism evidence="10 11">
    <name type="scientific">Effusibacillus consociatus</name>
    <dbReference type="NCBI Taxonomy" id="1117041"/>
    <lineage>
        <taxon>Bacteria</taxon>
        <taxon>Bacillati</taxon>
        <taxon>Bacillota</taxon>
        <taxon>Bacilli</taxon>
        <taxon>Bacillales</taxon>
        <taxon>Alicyclobacillaceae</taxon>
        <taxon>Effusibacillus</taxon>
    </lineage>
</organism>
<reference evidence="11" key="1">
    <citation type="journal article" date="2019" name="Int. J. Syst. Evol. Microbiol.">
        <title>The Global Catalogue of Microorganisms (GCM) 10K type strain sequencing project: providing services to taxonomists for standard genome sequencing and annotation.</title>
        <authorList>
            <consortium name="The Broad Institute Genomics Platform"/>
            <consortium name="The Broad Institute Genome Sequencing Center for Infectious Disease"/>
            <person name="Wu L."/>
            <person name="Ma J."/>
        </authorList>
    </citation>
    <scope>NUCLEOTIDE SEQUENCE [LARGE SCALE GENOMIC DNA]</scope>
    <source>
        <strain evidence="11">WYCCWR 12678</strain>
    </source>
</reference>
<protein>
    <submittedName>
        <fullName evidence="10">Methyl-accepting chemotaxis protein</fullName>
    </submittedName>
</protein>
<evidence type="ECO:0000256" key="5">
    <source>
        <dbReference type="ARBA" id="ARBA00029447"/>
    </source>
</evidence>
<evidence type="ECO:0000259" key="8">
    <source>
        <dbReference type="PROSITE" id="PS50111"/>
    </source>
</evidence>
<keyword evidence="7" id="KW-0812">Transmembrane</keyword>
<dbReference type="PROSITE" id="PS50111">
    <property type="entry name" value="CHEMOTAXIS_TRANSDUC_2"/>
    <property type="match status" value="1"/>
</dbReference>
<keyword evidence="4 6" id="KW-0807">Transducer</keyword>
<comment type="similarity">
    <text evidence="5">Belongs to the methyl-accepting chemotaxis (MCP) protein family.</text>
</comment>
<feature type="transmembrane region" description="Helical" evidence="7">
    <location>
        <begin position="50"/>
        <end position="71"/>
    </location>
</feature>
<comment type="caution">
    <text evidence="10">The sequence shown here is derived from an EMBL/GenBank/DDBJ whole genome shotgun (WGS) entry which is preliminary data.</text>
</comment>
<dbReference type="CDD" id="cd06225">
    <property type="entry name" value="HAMP"/>
    <property type="match status" value="1"/>
</dbReference>
<dbReference type="PANTHER" id="PTHR32089">
    <property type="entry name" value="METHYL-ACCEPTING CHEMOTAXIS PROTEIN MCPB"/>
    <property type="match status" value="1"/>
</dbReference>
<dbReference type="SMART" id="SM00304">
    <property type="entry name" value="HAMP"/>
    <property type="match status" value="1"/>
</dbReference>
<name>A0ABV9PXU4_9BACL</name>
<keyword evidence="3 7" id="KW-0472">Membrane</keyword>
<proteinExistence type="inferred from homology"/>
<comment type="subcellular location">
    <subcellularLocation>
        <location evidence="1">Cell membrane</location>
    </subcellularLocation>
</comment>
<evidence type="ECO:0000256" key="4">
    <source>
        <dbReference type="ARBA" id="ARBA00023224"/>
    </source>
</evidence>
<dbReference type="SMART" id="SM00283">
    <property type="entry name" value="MA"/>
    <property type="match status" value="1"/>
</dbReference>
<accession>A0ABV9PXU4</accession>
<keyword evidence="11" id="KW-1185">Reference proteome</keyword>
<dbReference type="EMBL" id="JBHSHC010000044">
    <property type="protein sequence ID" value="MFC4767086.1"/>
    <property type="molecule type" value="Genomic_DNA"/>
</dbReference>
<dbReference type="Gene3D" id="1.10.287.950">
    <property type="entry name" value="Methyl-accepting chemotaxis protein"/>
    <property type="match status" value="1"/>
</dbReference>
<evidence type="ECO:0000256" key="7">
    <source>
        <dbReference type="SAM" id="Phobius"/>
    </source>
</evidence>
<evidence type="ECO:0000256" key="3">
    <source>
        <dbReference type="ARBA" id="ARBA00023136"/>
    </source>
</evidence>
<evidence type="ECO:0000256" key="6">
    <source>
        <dbReference type="PROSITE-ProRule" id="PRU00284"/>
    </source>
</evidence>
<gene>
    <name evidence="10" type="ORF">ACFO8Q_06855</name>
</gene>
<evidence type="ECO:0000256" key="1">
    <source>
        <dbReference type="ARBA" id="ARBA00004236"/>
    </source>
</evidence>
<dbReference type="InterPro" id="IPR004089">
    <property type="entry name" value="MCPsignal_dom"/>
</dbReference>